<proteinExistence type="inferred from homology"/>
<dbReference type="CDD" id="cd07033">
    <property type="entry name" value="TPP_PYR_DXS_TK_like"/>
    <property type="match status" value="1"/>
</dbReference>
<accession>A0A1M5UJJ8</accession>
<evidence type="ECO:0000313" key="5">
    <source>
        <dbReference type="EMBL" id="SHH63091.1"/>
    </source>
</evidence>
<comment type="cofactor">
    <cofactor evidence="1">
        <name>thiamine diphosphate</name>
        <dbReference type="ChEBI" id="CHEBI:58937"/>
    </cofactor>
</comment>
<dbReference type="PANTHER" id="PTHR43825">
    <property type="entry name" value="PYRUVATE DEHYDROGENASE E1 COMPONENT"/>
    <property type="match status" value="1"/>
</dbReference>
<gene>
    <name evidence="5" type="ORF">SAMN02745207_01767</name>
</gene>
<keyword evidence="6" id="KW-1185">Reference proteome</keyword>
<evidence type="ECO:0000256" key="3">
    <source>
        <dbReference type="ARBA" id="ARBA00023052"/>
    </source>
</evidence>
<dbReference type="SUPFAM" id="SSF52518">
    <property type="entry name" value="Thiamin diphosphate-binding fold (THDP-binding)"/>
    <property type="match status" value="1"/>
</dbReference>
<organism evidence="5 6">
    <name type="scientific">Clostridium grantii DSM 8605</name>
    <dbReference type="NCBI Taxonomy" id="1121316"/>
    <lineage>
        <taxon>Bacteria</taxon>
        <taxon>Bacillati</taxon>
        <taxon>Bacillota</taxon>
        <taxon>Clostridia</taxon>
        <taxon>Eubacteriales</taxon>
        <taxon>Clostridiaceae</taxon>
        <taxon>Clostridium</taxon>
    </lineage>
</organism>
<dbReference type="InterPro" id="IPR009014">
    <property type="entry name" value="Transketo_C/PFOR_II"/>
</dbReference>
<evidence type="ECO:0000313" key="6">
    <source>
        <dbReference type="Proteomes" id="UP000184447"/>
    </source>
</evidence>
<evidence type="ECO:0000256" key="2">
    <source>
        <dbReference type="ARBA" id="ARBA00007131"/>
    </source>
</evidence>
<comment type="similarity">
    <text evidence="2">Belongs to the transketolase family.</text>
</comment>
<dbReference type="InterPro" id="IPR033248">
    <property type="entry name" value="Transketolase_C"/>
</dbReference>
<dbReference type="EMBL" id="FQXM01000008">
    <property type="protein sequence ID" value="SHH63091.1"/>
    <property type="molecule type" value="Genomic_DNA"/>
</dbReference>
<sequence>MYENKEVRAVLAEVLDEIMAKDERIVVIDADLARANGTMGLRAKYPDRAFDVGIAEQNMASVAAGMASYGFIPFIGSFTPFASRRICDQVAISIAYAKRNVKIIGSDPGISAELNGGTHMSMEDIGVLRSIPGMVIFEPVDAVQMGKSIQQIIDYDGPVYIRMFRKVAPLVFDENYEFDLFKADTLKEGNDVTIFATGIMVDEALKAEKLLAEEGISAEIINVHTIKPLDEEAVLKSVSKTGAVVTCENHNVIGGLKSAVAEVLIEKCPAPLRAIGVQDHFGEVATMDYLKNKYGMTVEDIVKAAKEVIELKK</sequence>
<protein>
    <submittedName>
        <fullName evidence="5">Transketolase</fullName>
    </submittedName>
</protein>
<dbReference type="InterPro" id="IPR051157">
    <property type="entry name" value="PDH/Transketolase"/>
</dbReference>
<keyword evidence="3" id="KW-0786">Thiamine pyrophosphate</keyword>
<dbReference type="Pfam" id="PF02779">
    <property type="entry name" value="Transket_pyr"/>
    <property type="match status" value="1"/>
</dbReference>
<dbReference type="Pfam" id="PF02780">
    <property type="entry name" value="Transketolase_C"/>
    <property type="match status" value="1"/>
</dbReference>
<dbReference type="PANTHER" id="PTHR43825:SF1">
    <property type="entry name" value="TRANSKETOLASE-LIKE PYRIMIDINE-BINDING DOMAIN-CONTAINING PROTEIN"/>
    <property type="match status" value="1"/>
</dbReference>
<dbReference type="Gene3D" id="3.40.50.970">
    <property type="match status" value="1"/>
</dbReference>
<evidence type="ECO:0000259" key="4">
    <source>
        <dbReference type="SMART" id="SM00861"/>
    </source>
</evidence>
<dbReference type="Gene3D" id="3.40.50.920">
    <property type="match status" value="1"/>
</dbReference>
<dbReference type="FunFam" id="3.40.50.970:FF:000129">
    <property type="entry name" value="Transketolase"/>
    <property type="match status" value="1"/>
</dbReference>
<reference evidence="5 6" key="1">
    <citation type="submission" date="2016-11" db="EMBL/GenBank/DDBJ databases">
        <authorList>
            <person name="Jaros S."/>
            <person name="Januszkiewicz K."/>
            <person name="Wedrychowicz H."/>
        </authorList>
    </citation>
    <scope>NUCLEOTIDE SEQUENCE [LARGE SCALE GENOMIC DNA]</scope>
    <source>
        <strain evidence="5 6">DSM 8605</strain>
    </source>
</reference>
<dbReference type="STRING" id="1121316.SAMN02745207_01767"/>
<dbReference type="SUPFAM" id="SSF52922">
    <property type="entry name" value="TK C-terminal domain-like"/>
    <property type="match status" value="1"/>
</dbReference>
<dbReference type="InterPro" id="IPR005475">
    <property type="entry name" value="Transketolase-like_Pyr-bd"/>
</dbReference>
<dbReference type="AlphaFoldDB" id="A0A1M5UJJ8"/>
<name>A0A1M5UJJ8_9CLOT</name>
<dbReference type="Proteomes" id="UP000184447">
    <property type="component" value="Unassembled WGS sequence"/>
</dbReference>
<feature type="domain" description="Transketolase-like pyrimidine-binding" evidence="4">
    <location>
        <begin position="5"/>
        <end position="171"/>
    </location>
</feature>
<dbReference type="OrthoDB" id="8732661at2"/>
<dbReference type="InterPro" id="IPR029061">
    <property type="entry name" value="THDP-binding"/>
</dbReference>
<evidence type="ECO:0000256" key="1">
    <source>
        <dbReference type="ARBA" id="ARBA00001964"/>
    </source>
</evidence>
<dbReference type="SMART" id="SM00861">
    <property type="entry name" value="Transket_pyr"/>
    <property type="match status" value="1"/>
</dbReference>
<dbReference type="RefSeq" id="WP_073338074.1">
    <property type="nucleotide sequence ID" value="NZ_FQXM01000008.1"/>
</dbReference>